<reference evidence="2" key="1">
    <citation type="submission" date="2013-07" db="EMBL/GenBank/DDBJ databases">
        <authorList>
            <person name="McIlroy S."/>
        </authorList>
    </citation>
    <scope>NUCLEOTIDE SEQUENCE [LARGE SCALE GENOMIC DNA]</scope>
    <source>
        <strain evidence="2">Run_A_D11</strain>
    </source>
</reference>
<evidence type="ECO:0000313" key="3">
    <source>
        <dbReference type="Proteomes" id="UP000035760"/>
    </source>
</evidence>
<proteinExistence type="predicted"/>
<dbReference type="OrthoDB" id="5625523at2"/>
<evidence type="ECO:0000256" key="1">
    <source>
        <dbReference type="SAM" id="MobiDB-lite"/>
    </source>
</evidence>
<sequence length="108" mass="11532">MIVTFRTKEHPDIMMFGDVAIELLKMMGHSGTVPSAIVAKDVPAALACLKAAISAHKAAKPAAPPPAKDDNDDEPAERPVDLSHRALPLLELLEAAVAVQADVMWDQQ</sequence>
<evidence type="ECO:0000313" key="2">
    <source>
        <dbReference type="EMBL" id="CDI01437.1"/>
    </source>
</evidence>
<dbReference type="RefSeq" id="WP_048670554.1">
    <property type="nucleotide sequence ID" value="NZ_CBTJ020000020.1"/>
</dbReference>
<feature type="region of interest" description="Disordered" evidence="1">
    <location>
        <begin position="57"/>
        <end position="81"/>
    </location>
</feature>
<gene>
    <name evidence="2" type="ORF">BN873_150225</name>
</gene>
<accession>W6M1W8</accession>
<comment type="caution">
    <text evidence="2">The sequence shown here is derived from an EMBL/GenBank/DDBJ whole genome shotgun (WGS) entry which is preliminary data.</text>
</comment>
<protein>
    <recommendedName>
        <fullName evidence="4">DUF1840 domain-containing protein</fullName>
    </recommendedName>
</protein>
<reference evidence="2" key="2">
    <citation type="submission" date="2014-03" db="EMBL/GenBank/DDBJ databases">
        <title>Candidatus Competibacter-lineage genomes retrieved from metagenomes reveal functional metabolic diversity.</title>
        <authorList>
            <person name="McIlroy S.J."/>
            <person name="Albertsen M."/>
            <person name="Andresen E.K."/>
            <person name="Saunders A.M."/>
            <person name="Kristiansen R."/>
            <person name="Stokholm-Bjerregaard M."/>
            <person name="Nielsen K.L."/>
            <person name="Nielsen P.H."/>
        </authorList>
    </citation>
    <scope>NUCLEOTIDE SEQUENCE</scope>
    <source>
        <strain evidence="2">Run_A_D11</strain>
    </source>
</reference>
<dbReference type="EMBL" id="CBTJ020000020">
    <property type="protein sequence ID" value="CDI01437.1"/>
    <property type="molecule type" value="Genomic_DNA"/>
</dbReference>
<dbReference type="Pfam" id="PF08895">
    <property type="entry name" value="DUF1840"/>
    <property type="match status" value="1"/>
</dbReference>
<keyword evidence="3" id="KW-1185">Reference proteome</keyword>
<dbReference type="InterPro" id="IPR014991">
    <property type="entry name" value="DUF1840"/>
</dbReference>
<evidence type="ECO:0008006" key="4">
    <source>
        <dbReference type="Google" id="ProtNLM"/>
    </source>
</evidence>
<dbReference type="STRING" id="1400863.BN873_150225"/>
<dbReference type="AlphaFoldDB" id="W6M1W8"/>
<dbReference type="Proteomes" id="UP000035760">
    <property type="component" value="Unassembled WGS sequence"/>
</dbReference>
<name>W6M1W8_9GAMM</name>
<organism evidence="2 3">
    <name type="scientific">Candidatus Competibacter denitrificans Run_A_D11</name>
    <dbReference type="NCBI Taxonomy" id="1400863"/>
    <lineage>
        <taxon>Bacteria</taxon>
        <taxon>Pseudomonadati</taxon>
        <taxon>Pseudomonadota</taxon>
        <taxon>Gammaproteobacteria</taxon>
        <taxon>Candidatus Competibacteraceae</taxon>
        <taxon>Candidatus Competibacter</taxon>
    </lineage>
</organism>